<keyword evidence="6" id="KW-1185">Reference proteome</keyword>
<name>A0ABD3NR72_9STRA</name>
<dbReference type="PANTHER" id="PTHR11579">
    <property type="entry name" value="PROTEIN-L-ISOASPARTATE O-METHYLTRANSFERASE"/>
    <property type="match status" value="1"/>
</dbReference>
<sequence length="554" mass="62038">MHSLYLFDNIMHIQLNILFIMFLPLLYHHFVQGFGVITSDHIERAFRRVDRKFFVPMGSESIAHCDQPLKEGNVHISAPHIYASAMEALDLKPNSSLSFLNIGSGTGYISCIVAEILGPKSIHCGVELHDDVIEHCKTSIAKWKTNAVEEQGNVSTFHFMDTTPNIQIVKGNGLNIVSDKGESVVGFDRIYIGAAVDKGAFKSIVKLLSPGGILVGPVEDELVKVVRVGNISFELEEDMADSRMDEEFTSHILSGVRFAPLLLHPPNPTVLPAHVWDPTMSIFYPIEHKRASMEVLMCSNSAVVQPLPPVPAQEEKINAAAMLPRGVWMEILSFTHRKWFEPKEDEVVYLKRRLQEEKARAARAEQARREAEERSRDAEREKAMHRMLARRWHNRLNAVLAAQEQHRAPQAEIQPAIALDLVDDTIGGFLHGGGNVGGLAGLRALLQQHLDEDLHQAEEQDESEESEEEDEVEEMDHEMEEVEPDVEEPQQEDIGLFDLLEDDHQSVDDVGDVPLAAGLPQPESIDDSVMMDVDSAKRRAYDQPRTVSISSDDL</sequence>
<organism evidence="5 6">
    <name type="scientific">Cyclotella atomus</name>
    <dbReference type="NCBI Taxonomy" id="382360"/>
    <lineage>
        <taxon>Eukaryota</taxon>
        <taxon>Sar</taxon>
        <taxon>Stramenopiles</taxon>
        <taxon>Ochrophyta</taxon>
        <taxon>Bacillariophyta</taxon>
        <taxon>Coscinodiscophyceae</taxon>
        <taxon>Thalassiosirophycidae</taxon>
        <taxon>Stephanodiscales</taxon>
        <taxon>Stephanodiscaceae</taxon>
        <taxon>Cyclotella</taxon>
    </lineage>
</organism>
<dbReference type="EMBL" id="JALLPJ020000984">
    <property type="protein sequence ID" value="KAL3778468.1"/>
    <property type="molecule type" value="Genomic_DNA"/>
</dbReference>
<feature type="transmembrane region" description="Helical" evidence="4">
    <location>
        <begin position="12"/>
        <end position="30"/>
    </location>
</feature>
<keyword evidence="2" id="KW-0175">Coiled coil</keyword>
<keyword evidence="4" id="KW-0812">Transmembrane</keyword>
<feature type="region of interest" description="Disordered" evidence="3">
    <location>
        <begin position="502"/>
        <end position="528"/>
    </location>
</feature>
<evidence type="ECO:0000256" key="1">
    <source>
        <dbReference type="ARBA" id="ARBA00005369"/>
    </source>
</evidence>
<gene>
    <name evidence="5" type="ORF">ACHAWO_005721</name>
</gene>
<evidence type="ECO:0000313" key="5">
    <source>
        <dbReference type="EMBL" id="KAL3778468.1"/>
    </source>
</evidence>
<dbReference type="SUPFAM" id="SSF53335">
    <property type="entry name" value="S-adenosyl-L-methionine-dependent methyltransferases"/>
    <property type="match status" value="1"/>
</dbReference>
<protein>
    <recommendedName>
        <fullName evidence="7">Protein-L-isoaspartate O-methyltransferase</fullName>
    </recommendedName>
</protein>
<proteinExistence type="inferred from homology"/>
<accession>A0ABD3NR72</accession>
<dbReference type="AlphaFoldDB" id="A0ABD3NR72"/>
<reference evidence="5 6" key="1">
    <citation type="submission" date="2024-10" db="EMBL/GenBank/DDBJ databases">
        <title>Updated reference genomes for cyclostephanoid diatoms.</title>
        <authorList>
            <person name="Roberts W.R."/>
            <person name="Alverson A.J."/>
        </authorList>
    </citation>
    <scope>NUCLEOTIDE SEQUENCE [LARGE SCALE GENOMIC DNA]</scope>
    <source>
        <strain evidence="5 6">AJA010-31</strain>
    </source>
</reference>
<feature type="coiled-coil region" evidence="2">
    <location>
        <begin position="347"/>
        <end position="388"/>
    </location>
</feature>
<keyword evidence="4" id="KW-1133">Transmembrane helix</keyword>
<dbReference type="Gene3D" id="3.40.50.150">
    <property type="entry name" value="Vaccinia Virus protein VP39"/>
    <property type="match status" value="1"/>
</dbReference>
<evidence type="ECO:0000256" key="3">
    <source>
        <dbReference type="SAM" id="MobiDB-lite"/>
    </source>
</evidence>
<evidence type="ECO:0008006" key="7">
    <source>
        <dbReference type="Google" id="ProtNLM"/>
    </source>
</evidence>
<feature type="compositionally biased region" description="Acidic residues" evidence="3">
    <location>
        <begin position="459"/>
        <end position="489"/>
    </location>
</feature>
<dbReference type="InterPro" id="IPR029063">
    <property type="entry name" value="SAM-dependent_MTases_sf"/>
</dbReference>
<comment type="caution">
    <text evidence="5">The sequence shown here is derived from an EMBL/GenBank/DDBJ whole genome shotgun (WGS) entry which is preliminary data.</text>
</comment>
<feature type="region of interest" description="Disordered" evidence="3">
    <location>
        <begin position="454"/>
        <end position="489"/>
    </location>
</feature>
<dbReference type="Pfam" id="PF01135">
    <property type="entry name" value="PCMT"/>
    <property type="match status" value="1"/>
</dbReference>
<keyword evidence="4" id="KW-0472">Membrane</keyword>
<evidence type="ECO:0000256" key="2">
    <source>
        <dbReference type="SAM" id="Coils"/>
    </source>
</evidence>
<evidence type="ECO:0000313" key="6">
    <source>
        <dbReference type="Proteomes" id="UP001530400"/>
    </source>
</evidence>
<dbReference type="Proteomes" id="UP001530400">
    <property type="component" value="Unassembled WGS sequence"/>
</dbReference>
<evidence type="ECO:0000256" key="4">
    <source>
        <dbReference type="SAM" id="Phobius"/>
    </source>
</evidence>
<dbReference type="CDD" id="cd02440">
    <property type="entry name" value="AdoMet_MTases"/>
    <property type="match status" value="1"/>
</dbReference>
<dbReference type="InterPro" id="IPR000682">
    <property type="entry name" value="PCMT"/>
</dbReference>
<dbReference type="PANTHER" id="PTHR11579:SF9">
    <property type="entry name" value="PROTEIN-L-ISOASPARTATE O-METHYLTRANSFERASE"/>
    <property type="match status" value="1"/>
</dbReference>
<comment type="similarity">
    <text evidence="1">Belongs to the methyltransferase superfamily. L-isoaspartyl/D-aspartyl protein methyltransferase family.</text>
</comment>